<dbReference type="GO" id="GO:0070038">
    <property type="term" value="F:rRNA (pseudouridine-N3-)-methyltransferase activity"/>
    <property type="evidence" value="ECO:0007669"/>
    <property type="project" value="UniProtKB-UniRule"/>
</dbReference>
<comment type="catalytic activity">
    <reaction evidence="5">
        <text>pseudouridine(1915) in 23S rRNA + S-adenosyl-L-methionine = N(3)-methylpseudouridine(1915) in 23S rRNA + S-adenosyl-L-homocysteine + H(+)</text>
        <dbReference type="Rhea" id="RHEA:42752"/>
        <dbReference type="Rhea" id="RHEA-COMP:10221"/>
        <dbReference type="Rhea" id="RHEA-COMP:10222"/>
        <dbReference type="ChEBI" id="CHEBI:15378"/>
        <dbReference type="ChEBI" id="CHEBI:57856"/>
        <dbReference type="ChEBI" id="CHEBI:59789"/>
        <dbReference type="ChEBI" id="CHEBI:65314"/>
        <dbReference type="ChEBI" id="CHEBI:74486"/>
        <dbReference type="EC" id="2.1.1.177"/>
    </reaction>
</comment>
<dbReference type="InterPro" id="IPR029028">
    <property type="entry name" value="Alpha/beta_knot_MTases"/>
</dbReference>
<dbReference type="Gene3D" id="3.40.1280.10">
    <property type="match status" value="1"/>
</dbReference>
<dbReference type="PATRIC" id="fig|565050.3.peg.3463"/>
<dbReference type="KEGG" id="ccs:CCNA_03546"/>
<dbReference type="EC" id="2.1.1.177" evidence="5"/>
<dbReference type="HAMAP" id="MF_00658">
    <property type="entry name" value="23SrRNA_methyltr_H"/>
    <property type="match status" value="1"/>
</dbReference>
<dbReference type="Proteomes" id="UP000001364">
    <property type="component" value="Chromosome"/>
</dbReference>
<dbReference type="HOGENOM" id="CLU_100552_1_1_5"/>
<feature type="binding site" evidence="5">
    <location>
        <position position="121"/>
    </location>
    <ligand>
        <name>S-adenosyl-L-methionine</name>
        <dbReference type="ChEBI" id="CHEBI:59789"/>
    </ligand>
</feature>
<dbReference type="CDD" id="cd18081">
    <property type="entry name" value="RlmH-like"/>
    <property type="match status" value="1"/>
</dbReference>
<reference evidence="6 7" key="1">
    <citation type="journal article" date="2010" name="J. Bacteriol.">
        <title>The genetic basis of laboratory adaptation in Caulobacter crescentus.</title>
        <authorList>
            <person name="Marks M.E."/>
            <person name="Castro-Rojas C.M."/>
            <person name="Teiling C."/>
            <person name="Du L."/>
            <person name="Kapatral V."/>
            <person name="Walunas T.L."/>
            <person name="Crosson S."/>
        </authorList>
    </citation>
    <scope>NUCLEOTIDE SEQUENCE [LARGE SCALE GENOMIC DNA]</scope>
    <source>
        <strain evidence="7">NA1000 / CB15N</strain>
    </source>
</reference>
<keyword evidence="5" id="KW-0698">rRNA processing</keyword>
<comment type="subunit">
    <text evidence="5">Homodimer.</text>
</comment>
<evidence type="ECO:0000256" key="5">
    <source>
        <dbReference type="HAMAP-Rule" id="MF_00658"/>
    </source>
</evidence>
<dbReference type="PANTHER" id="PTHR33603">
    <property type="entry name" value="METHYLTRANSFERASE"/>
    <property type="match status" value="1"/>
</dbReference>
<evidence type="ECO:0000256" key="1">
    <source>
        <dbReference type="ARBA" id="ARBA00022603"/>
    </source>
</evidence>
<dbReference type="NCBIfam" id="NF000988">
    <property type="entry name" value="PRK00103.2-2"/>
    <property type="match status" value="1"/>
</dbReference>
<keyword evidence="7" id="KW-1185">Reference proteome</keyword>
<dbReference type="AlphaFoldDB" id="A0A0H3CDD6"/>
<dbReference type="InterPro" id="IPR029026">
    <property type="entry name" value="tRNA_m1G_MTases_N"/>
</dbReference>
<evidence type="ECO:0000256" key="4">
    <source>
        <dbReference type="ARBA" id="ARBA00038303"/>
    </source>
</evidence>
<gene>
    <name evidence="5" type="primary">rlmH</name>
    <name evidence="6" type="ordered locus">CCNA_03546</name>
</gene>
<dbReference type="PIRSF" id="PIRSF004505">
    <property type="entry name" value="MT_bac"/>
    <property type="match status" value="1"/>
</dbReference>
<dbReference type="GO" id="GO:0005737">
    <property type="term" value="C:cytoplasm"/>
    <property type="evidence" value="ECO:0007669"/>
    <property type="project" value="UniProtKB-SubCell"/>
</dbReference>
<comment type="similarity">
    <text evidence="4 5">Belongs to the RNA methyltransferase RlmH family.</text>
</comment>
<name>A0A0H3CDD6_CAUVN</name>
<comment type="function">
    <text evidence="5">Specifically methylates the pseudouridine at position 1915 (m3Psi1915) in 23S rRNA.</text>
</comment>
<sequence length="173" mass="18565">MARGGRRNRLPLSAATLALMKITILTVGKLGRMVEAQLALDYASRATASGRALALGPVDILEVEARKPGKAAEAEVLRPHLEGAYVVACDEHGKAWKSRAFADHLARLRDDGNRRVVFLIGGADGLDPSILAAANETMAFGVQTWPHALARAMLAEQIYRAATILSGSPYHRD</sequence>
<dbReference type="PANTHER" id="PTHR33603:SF1">
    <property type="entry name" value="RIBOSOMAL RNA LARGE SUBUNIT METHYLTRANSFERASE H"/>
    <property type="match status" value="1"/>
</dbReference>
<protein>
    <recommendedName>
        <fullName evidence="5">Ribosomal RNA large subunit methyltransferase H</fullName>
        <ecNumber evidence="5">2.1.1.177</ecNumber>
    </recommendedName>
    <alternativeName>
        <fullName evidence="5">23S rRNA (pseudouridine1915-N3)-methyltransferase</fullName>
    </alternativeName>
    <alternativeName>
        <fullName evidence="5">23S rRNA m3Psi1915 methyltransferase</fullName>
    </alternativeName>
    <alternativeName>
        <fullName evidence="5">rRNA (pseudouridine-N3-)-methyltransferase RlmH</fullName>
    </alternativeName>
</protein>
<organism evidence="6 7">
    <name type="scientific">Caulobacter vibrioides (strain NA1000 / CB15N)</name>
    <name type="common">Caulobacter crescentus</name>
    <dbReference type="NCBI Taxonomy" id="565050"/>
    <lineage>
        <taxon>Bacteria</taxon>
        <taxon>Pseudomonadati</taxon>
        <taxon>Pseudomonadota</taxon>
        <taxon>Alphaproteobacteria</taxon>
        <taxon>Caulobacterales</taxon>
        <taxon>Caulobacteraceae</taxon>
        <taxon>Caulobacter</taxon>
    </lineage>
</organism>
<dbReference type="RefSeq" id="YP_002518919.1">
    <property type="nucleotide sequence ID" value="NC_011916.1"/>
</dbReference>
<evidence type="ECO:0000256" key="2">
    <source>
        <dbReference type="ARBA" id="ARBA00022679"/>
    </source>
</evidence>
<dbReference type="RefSeq" id="WP_015923277.1">
    <property type="nucleotide sequence ID" value="NC_011916.1"/>
</dbReference>
<dbReference type="GeneID" id="7332544"/>
<dbReference type="EMBL" id="CP001340">
    <property type="protein sequence ID" value="ACL97011.1"/>
    <property type="molecule type" value="Genomic_DNA"/>
</dbReference>
<comment type="subcellular location">
    <subcellularLocation>
        <location evidence="5">Cytoplasm</location>
    </subcellularLocation>
</comment>
<proteinExistence type="inferred from homology"/>
<comment type="caution">
    <text evidence="5">Lacks conserved residue(s) required for the propagation of feature annotation.</text>
</comment>
<accession>A0A0H3CDD6</accession>
<dbReference type="InterPro" id="IPR003742">
    <property type="entry name" value="RlmH-like"/>
</dbReference>
<dbReference type="PhylomeDB" id="A0A0H3CDD6"/>
<dbReference type="Pfam" id="PF02590">
    <property type="entry name" value="SPOUT_MTase"/>
    <property type="match status" value="1"/>
</dbReference>
<dbReference type="SUPFAM" id="SSF75217">
    <property type="entry name" value="alpha/beta knot"/>
    <property type="match status" value="1"/>
</dbReference>
<evidence type="ECO:0000256" key="3">
    <source>
        <dbReference type="ARBA" id="ARBA00022691"/>
    </source>
</evidence>
<keyword evidence="3 5" id="KW-0949">S-adenosyl-L-methionine</keyword>
<evidence type="ECO:0000313" key="6">
    <source>
        <dbReference type="EMBL" id="ACL97011.1"/>
    </source>
</evidence>
<keyword evidence="2 5" id="KW-0808">Transferase</keyword>
<evidence type="ECO:0000313" key="7">
    <source>
        <dbReference type="Proteomes" id="UP000001364"/>
    </source>
</evidence>
<dbReference type="OrthoDB" id="9806643at2"/>
<keyword evidence="5" id="KW-0963">Cytoplasm</keyword>
<keyword evidence="1 5" id="KW-0489">Methyltransferase</keyword>